<accession>A0ACC2E7S9</accession>
<reference evidence="2" key="1">
    <citation type="journal article" date="2024" name="Proc. Natl. Acad. Sci. U.S.A.">
        <title>Extraordinary preservation of gene collinearity over three hundred million years revealed in homosporous lycophytes.</title>
        <authorList>
            <person name="Li C."/>
            <person name="Wickell D."/>
            <person name="Kuo L.Y."/>
            <person name="Chen X."/>
            <person name="Nie B."/>
            <person name="Liao X."/>
            <person name="Peng D."/>
            <person name="Ji J."/>
            <person name="Jenkins J."/>
            <person name="Williams M."/>
            <person name="Shu S."/>
            <person name="Plott C."/>
            <person name="Barry K."/>
            <person name="Rajasekar S."/>
            <person name="Grimwood J."/>
            <person name="Han X."/>
            <person name="Sun S."/>
            <person name="Hou Z."/>
            <person name="He W."/>
            <person name="Dai G."/>
            <person name="Sun C."/>
            <person name="Schmutz J."/>
            <person name="Leebens-Mack J.H."/>
            <person name="Li F.W."/>
            <person name="Wang L."/>
        </authorList>
    </citation>
    <scope>NUCLEOTIDE SEQUENCE [LARGE SCALE GENOMIC DNA]</scope>
    <source>
        <strain evidence="2">cv. PW_Plant_1</strain>
    </source>
</reference>
<name>A0ACC2E7S9_DIPCM</name>
<proteinExistence type="predicted"/>
<protein>
    <submittedName>
        <fullName evidence="1">Uncharacterized protein</fullName>
    </submittedName>
</protein>
<evidence type="ECO:0000313" key="1">
    <source>
        <dbReference type="EMBL" id="KAJ7562527.1"/>
    </source>
</evidence>
<organism evidence="1 2">
    <name type="scientific">Diphasiastrum complanatum</name>
    <name type="common">Issler's clubmoss</name>
    <name type="synonym">Lycopodium complanatum</name>
    <dbReference type="NCBI Taxonomy" id="34168"/>
    <lineage>
        <taxon>Eukaryota</taxon>
        <taxon>Viridiplantae</taxon>
        <taxon>Streptophyta</taxon>
        <taxon>Embryophyta</taxon>
        <taxon>Tracheophyta</taxon>
        <taxon>Lycopodiopsida</taxon>
        <taxon>Lycopodiales</taxon>
        <taxon>Lycopodiaceae</taxon>
        <taxon>Lycopodioideae</taxon>
        <taxon>Diphasiastrum</taxon>
    </lineage>
</organism>
<evidence type="ECO:0000313" key="2">
    <source>
        <dbReference type="Proteomes" id="UP001162992"/>
    </source>
</evidence>
<dbReference type="Proteomes" id="UP001162992">
    <property type="component" value="Chromosome 3"/>
</dbReference>
<dbReference type="EMBL" id="CM055094">
    <property type="protein sequence ID" value="KAJ7562527.1"/>
    <property type="molecule type" value="Genomic_DNA"/>
</dbReference>
<comment type="caution">
    <text evidence="1">The sequence shown here is derived from an EMBL/GenBank/DDBJ whole genome shotgun (WGS) entry which is preliminary data.</text>
</comment>
<gene>
    <name evidence="1" type="ORF">O6H91_03G073100</name>
</gene>
<sequence length="1046" mass="116846">MTATFPALIFSCISFMDIQEQDLPYGLRGQSLIKLRTESCPFHLTQSFAIRKEGGNLFAALTGVQYNQLDSKACRFRLSKCGRHRCCIDRQITGHKAANADSDNERSYIAHKKQTSSSQKRHEQTKSVTPDLRRMMKWQVSSQQMLDRDSRMADAAVDTDDLVALVFVDDAAGVASSSHDRYSDSESITGDWEQEALRRMKTDSSGEMNDMSYRQFRNRLKDSLVRIGVRAQMLQELELGELESRSSPRLDAAQLTVENMCATGNPYMSKASGVVKHARKLAGLVHIDEQAIDLQDVLGWLRHLGDLAKETLESSLKLNSSDTIIMTSDESMKNSLEPLHGGWRLPTSPTIALQLAQQDVRDRLANLFQEKEEQYELLGATISDKLHEAEKLEEQYQILQHQINSSGAGASAHLSKVSKPQELLAPSGPRHFTGLMQQSEDEGLKSNLGSDSSPSSHDLERSEVTGNWYEASLSDSGIGKTNNQNKQEEPPAKSRNSSVNPNISSGTVGIAQQPVHDPGGQEHINEELPSTLGSESYPRPPDLERPEVTENQYKASLSDSSIGKANNQNKQKRTAAESKTSSVNPNFSRGTVGIAQKPVHDPEGLESLDEGSKQAEVAKYDSPTWPKSQSLQEQSKTDNKRQELVTQDQVSHSQGPEKKGQVKNTEKEPQEAGDLAEECFYGETTLQYRLSNQSPRKEKDRLAYDKLDPEITKEFEKVGGHGTPTNLSAKSSSGAQNEDVLPEPKYKAELLQKRNVEDTHVRLLLNESFTRDRKEATDDGAAPLHNDCNDNLADNVTDSSSDLIGESSQKIEEGDSATKLIARDTQNTNSTSQLSAYEDTEDCNEHTSQNQLLQVYGQDQLPGNQSIVNRLCAGDDEKRQLRIMQQREEAMKVSNKGSFLLFEGELVRDVPETAIHETVCNKAIQTDDVTILSLVEHTRKEREIDFRARRRDDNVNNENLGQLYNELGRMTKQLQFWRGHNWAEKHQAHPVPTPISILNQAGAEIYTDDIGLVFYYNPRTGFHTMISSKDLEDGFKFFIQPLVKPP</sequence>
<keyword evidence="2" id="KW-1185">Reference proteome</keyword>